<sequence length="237" mass="27560">MQFLTVMEQFDNYLQHLQPMQDSTEEVLNKFSGFRQHLDSILLKHRNTVTEALLETRKDVKGLEIILSRQIHETIRSEIRRCFENQTTAIRSQTNTPAPMYDAKDTIKLLLHQGQFNKAFHQALLANDLNLVEYTLKNADHTAVFTPDCRLEQKVLLSLIQQISADMSNHNELKQNYLADALLAINPMDSITREHAPKVLQELFRNCQIFLVNNPKNQQCSNVRMLMKAVQTYMDQF</sequence>
<evidence type="ECO:0000256" key="5">
    <source>
        <dbReference type="ARBA" id="ARBA00022737"/>
    </source>
</evidence>
<keyword evidence="4" id="KW-0853">WD repeat</keyword>
<dbReference type="InterPro" id="IPR049404">
    <property type="entry name" value="EDC4_C"/>
</dbReference>
<keyword evidence="6" id="KW-0175">Coiled coil</keyword>
<keyword evidence="5" id="KW-0677">Repeat</keyword>
<evidence type="ECO:0000313" key="8">
    <source>
        <dbReference type="EMBL" id="JAI36166.1"/>
    </source>
</evidence>
<dbReference type="FunFam" id="1.10.220.100:FF:000001">
    <property type="entry name" value="Enhancer of mRNA-decapping protein 4"/>
    <property type="match status" value="1"/>
</dbReference>
<evidence type="ECO:0000256" key="1">
    <source>
        <dbReference type="ARBA" id="ARBA00004201"/>
    </source>
</evidence>
<comment type="similarity">
    <text evidence="2">Belongs to the WD repeat EDC4 family.</text>
</comment>
<dbReference type="GO" id="GO:0000932">
    <property type="term" value="C:P-body"/>
    <property type="evidence" value="ECO:0007669"/>
    <property type="project" value="UniProtKB-SubCell"/>
</dbReference>
<dbReference type="PANTHER" id="PTHR15598">
    <property type="entry name" value="ENHANCER OF MRNA-DECAPPING PROTEIN 4"/>
    <property type="match status" value="1"/>
</dbReference>
<evidence type="ECO:0000256" key="2">
    <source>
        <dbReference type="ARBA" id="ARBA00009639"/>
    </source>
</evidence>
<organism evidence="8">
    <name type="scientific">Bactrocera latifrons</name>
    <name type="common">Malaysian fruit fly</name>
    <name type="synonym">Chaetodacus latifrons</name>
    <dbReference type="NCBI Taxonomy" id="174628"/>
    <lineage>
        <taxon>Eukaryota</taxon>
        <taxon>Metazoa</taxon>
        <taxon>Ecdysozoa</taxon>
        <taxon>Arthropoda</taxon>
        <taxon>Hexapoda</taxon>
        <taxon>Insecta</taxon>
        <taxon>Pterygota</taxon>
        <taxon>Neoptera</taxon>
        <taxon>Endopterygota</taxon>
        <taxon>Diptera</taxon>
        <taxon>Brachycera</taxon>
        <taxon>Muscomorpha</taxon>
        <taxon>Tephritoidea</taxon>
        <taxon>Tephritidae</taxon>
        <taxon>Bactrocera</taxon>
        <taxon>Bactrocera</taxon>
    </lineage>
</organism>
<dbReference type="OrthoDB" id="21128at2759"/>
<name>A0A0K8VBB6_BACLA</name>
<comment type="subcellular location">
    <subcellularLocation>
        <location evidence="1">Cytoplasm</location>
        <location evidence="1">P-body</location>
    </subcellularLocation>
</comment>
<dbReference type="InterPro" id="IPR044938">
    <property type="entry name" value="EDC4_C_sf"/>
</dbReference>
<gene>
    <name evidence="8" type="primary">Ge-1_1</name>
    <name evidence="8" type="ORF">c0_g3_i1</name>
</gene>
<dbReference type="GO" id="GO:0031087">
    <property type="term" value="P:deadenylation-independent decapping of nuclear-transcribed mRNA"/>
    <property type="evidence" value="ECO:0007669"/>
    <property type="project" value="InterPro"/>
</dbReference>
<reference evidence="8" key="1">
    <citation type="submission" date="2015-06" db="EMBL/GenBank/DDBJ databases">
        <authorList>
            <person name="Hoefler B.C."/>
            <person name="Straight P.D."/>
        </authorList>
    </citation>
    <scope>NUCLEOTIDE SEQUENCE</scope>
</reference>
<dbReference type="Pfam" id="PF21289">
    <property type="entry name" value="EDC4_C"/>
    <property type="match status" value="1"/>
</dbReference>
<dbReference type="Gene3D" id="6.10.140.270">
    <property type="match status" value="1"/>
</dbReference>
<keyword evidence="3" id="KW-0963">Cytoplasm</keyword>
<evidence type="ECO:0000256" key="3">
    <source>
        <dbReference type="ARBA" id="ARBA00022490"/>
    </source>
</evidence>
<dbReference type="EMBL" id="GDHF01016148">
    <property type="protein sequence ID" value="JAI36166.1"/>
    <property type="molecule type" value="Transcribed_RNA"/>
</dbReference>
<evidence type="ECO:0000256" key="4">
    <source>
        <dbReference type="ARBA" id="ARBA00022574"/>
    </source>
</evidence>
<proteinExistence type="inferred from homology"/>
<dbReference type="InterPro" id="IPR045152">
    <property type="entry name" value="EDC4-like"/>
</dbReference>
<evidence type="ECO:0000259" key="7">
    <source>
        <dbReference type="Pfam" id="PF21289"/>
    </source>
</evidence>
<feature type="domain" description="Enhancer of mRNA-decapping protein 4 C-terminal" evidence="7">
    <location>
        <begin position="107"/>
        <end position="226"/>
    </location>
</feature>
<dbReference type="Gene3D" id="1.10.220.100">
    <property type="entry name" value="conserved c-terminal region of ge- 1"/>
    <property type="match status" value="1"/>
</dbReference>
<dbReference type="PANTHER" id="PTHR15598:SF5">
    <property type="entry name" value="ENHANCER OF MRNA-DECAPPING PROTEIN 4"/>
    <property type="match status" value="1"/>
</dbReference>
<dbReference type="AlphaFoldDB" id="A0A0K8VBB6"/>
<evidence type="ECO:0000256" key="6">
    <source>
        <dbReference type="ARBA" id="ARBA00023054"/>
    </source>
</evidence>
<accession>A0A0K8VBB6</accession>
<protein>
    <submittedName>
        <fullName evidence="8">Enhancer of mRNA-decapping protein 4</fullName>
    </submittedName>
</protein>